<evidence type="ECO:0000313" key="1">
    <source>
        <dbReference type="EMBL" id="KAJ0113744.1"/>
    </source>
</evidence>
<accession>A0ACC1CDZ2</accession>
<organism evidence="1 2">
    <name type="scientific">Pistacia atlantica</name>
    <dbReference type="NCBI Taxonomy" id="434234"/>
    <lineage>
        <taxon>Eukaryota</taxon>
        <taxon>Viridiplantae</taxon>
        <taxon>Streptophyta</taxon>
        <taxon>Embryophyta</taxon>
        <taxon>Tracheophyta</taxon>
        <taxon>Spermatophyta</taxon>
        <taxon>Magnoliopsida</taxon>
        <taxon>eudicotyledons</taxon>
        <taxon>Gunneridae</taxon>
        <taxon>Pentapetalae</taxon>
        <taxon>rosids</taxon>
        <taxon>malvids</taxon>
        <taxon>Sapindales</taxon>
        <taxon>Anacardiaceae</taxon>
        <taxon>Pistacia</taxon>
    </lineage>
</organism>
<dbReference type="Proteomes" id="UP001164250">
    <property type="component" value="Chromosome 1"/>
</dbReference>
<evidence type="ECO:0000313" key="2">
    <source>
        <dbReference type="Proteomes" id="UP001164250"/>
    </source>
</evidence>
<protein>
    <submittedName>
        <fullName evidence="1">Uncharacterized protein</fullName>
    </submittedName>
</protein>
<reference evidence="2" key="1">
    <citation type="journal article" date="2023" name="G3 (Bethesda)">
        <title>Genome assembly and association tests identify interacting loci associated with vigor, precocity, and sex in interspecific pistachio rootstocks.</title>
        <authorList>
            <person name="Palmer W."/>
            <person name="Jacygrad E."/>
            <person name="Sagayaradj S."/>
            <person name="Cavanaugh K."/>
            <person name="Han R."/>
            <person name="Bertier L."/>
            <person name="Beede B."/>
            <person name="Kafkas S."/>
            <person name="Golino D."/>
            <person name="Preece J."/>
            <person name="Michelmore R."/>
        </authorList>
    </citation>
    <scope>NUCLEOTIDE SEQUENCE [LARGE SCALE GENOMIC DNA]</scope>
</reference>
<sequence length="115" mass="13247">MRNSVLLLFKFVQHLFLSNLNRRCLCSETHRWDGALLNCTPVNGTAKPDEGGHTMQNGRSDVRKKQWILTVGVIVATLIVLFIIVYFFCQRKKTQTQEKAFNKIWLFVSMTVQGT</sequence>
<dbReference type="EMBL" id="CM047897">
    <property type="protein sequence ID" value="KAJ0113744.1"/>
    <property type="molecule type" value="Genomic_DNA"/>
</dbReference>
<proteinExistence type="predicted"/>
<comment type="caution">
    <text evidence="1">The sequence shown here is derived from an EMBL/GenBank/DDBJ whole genome shotgun (WGS) entry which is preliminary data.</text>
</comment>
<name>A0ACC1CDZ2_9ROSI</name>
<gene>
    <name evidence="1" type="ORF">Patl1_02119</name>
</gene>
<keyword evidence="2" id="KW-1185">Reference proteome</keyword>